<dbReference type="Pfam" id="PF01590">
    <property type="entry name" value="GAF"/>
    <property type="match status" value="1"/>
</dbReference>
<keyword evidence="2" id="KW-0067">ATP-binding</keyword>
<dbReference type="GO" id="GO:0006355">
    <property type="term" value="P:regulation of DNA-templated transcription"/>
    <property type="evidence" value="ECO:0007669"/>
    <property type="project" value="InterPro"/>
</dbReference>
<dbReference type="Gene3D" id="1.10.10.60">
    <property type="entry name" value="Homeodomain-like"/>
    <property type="match status" value="1"/>
</dbReference>
<dbReference type="SMART" id="SM00382">
    <property type="entry name" value="AAA"/>
    <property type="match status" value="1"/>
</dbReference>
<organism evidence="8 9">
    <name type="scientific">Geotalea uraniireducens (strain Rf4)</name>
    <name type="common">Geobacter uraniireducens</name>
    <dbReference type="NCBI Taxonomy" id="351605"/>
    <lineage>
        <taxon>Bacteria</taxon>
        <taxon>Pseudomonadati</taxon>
        <taxon>Thermodesulfobacteriota</taxon>
        <taxon>Desulfuromonadia</taxon>
        <taxon>Geobacterales</taxon>
        <taxon>Geobacteraceae</taxon>
        <taxon>Geotalea</taxon>
    </lineage>
</organism>
<dbReference type="Pfam" id="PF02954">
    <property type="entry name" value="HTH_8"/>
    <property type="match status" value="1"/>
</dbReference>
<keyword evidence="9" id="KW-1185">Reference proteome</keyword>
<dbReference type="FunFam" id="3.40.50.300:FF:000006">
    <property type="entry name" value="DNA-binding transcriptional regulator NtrC"/>
    <property type="match status" value="1"/>
</dbReference>
<accession>A5G4X7</accession>
<dbReference type="InterPro" id="IPR025944">
    <property type="entry name" value="Sigma_54_int_dom_CS"/>
</dbReference>
<dbReference type="Pfam" id="PF25601">
    <property type="entry name" value="AAA_lid_14"/>
    <property type="match status" value="1"/>
</dbReference>
<keyword evidence="3" id="KW-0805">Transcription regulation</keyword>
<evidence type="ECO:0000256" key="2">
    <source>
        <dbReference type="ARBA" id="ARBA00022840"/>
    </source>
</evidence>
<dbReference type="PROSITE" id="PS00675">
    <property type="entry name" value="SIGMA54_INTERACT_1"/>
    <property type="match status" value="1"/>
</dbReference>
<dbReference type="InterPro" id="IPR009057">
    <property type="entry name" value="Homeodomain-like_sf"/>
</dbReference>
<dbReference type="SUPFAM" id="SSF46689">
    <property type="entry name" value="Homeodomain-like"/>
    <property type="match status" value="1"/>
</dbReference>
<evidence type="ECO:0000259" key="7">
    <source>
        <dbReference type="PROSITE" id="PS50045"/>
    </source>
</evidence>
<evidence type="ECO:0000256" key="6">
    <source>
        <dbReference type="ARBA" id="ARBA00023163"/>
    </source>
</evidence>
<evidence type="ECO:0000256" key="1">
    <source>
        <dbReference type="ARBA" id="ARBA00022741"/>
    </source>
</evidence>
<dbReference type="SUPFAM" id="SSF55781">
    <property type="entry name" value="GAF domain-like"/>
    <property type="match status" value="2"/>
</dbReference>
<evidence type="ECO:0000313" key="9">
    <source>
        <dbReference type="Proteomes" id="UP000006695"/>
    </source>
</evidence>
<dbReference type="AlphaFoldDB" id="A5G4X7"/>
<dbReference type="InterPro" id="IPR003593">
    <property type="entry name" value="AAA+_ATPase"/>
</dbReference>
<keyword evidence="1" id="KW-0547">Nucleotide-binding</keyword>
<dbReference type="OrthoDB" id="9814761at2"/>
<reference evidence="8 9" key="1">
    <citation type="submission" date="2007-05" db="EMBL/GenBank/DDBJ databases">
        <title>Complete sequence of Geobacter uraniireducens Rf4.</title>
        <authorList>
            <consortium name="US DOE Joint Genome Institute"/>
            <person name="Copeland A."/>
            <person name="Lucas S."/>
            <person name="Lapidus A."/>
            <person name="Barry K."/>
            <person name="Detter J.C."/>
            <person name="Glavina del Rio T."/>
            <person name="Hammon N."/>
            <person name="Israni S."/>
            <person name="Dalin E."/>
            <person name="Tice H."/>
            <person name="Pitluck S."/>
            <person name="Chertkov O."/>
            <person name="Brettin T."/>
            <person name="Bruce D."/>
            <person name="Han C."/>
            <person name="Schmutz J."/>
            <person name="Larimer F."/>
            <person name="Land M."/>
            <person name="Hauser L."/>
            <person name="Kyrpides N."/>
            <person name="Mikhailova N."/>
            <person name="Shelobolina E."/>
            <person name="Aklujkar M."/>
            <person name="Lovley D."/>
            <person name="Richardson P."/>
        </authorList>
    </citation>
    <scope>NUCLEOTIDE SEQUENCE [LARGE SCALE GENOMIC DNA]</scope>
    <source>
        <strain evidence="8 9">Rf4</strain>
    </source>
</reference>
<dbReference type="Gene3D" id="3.40.50.300">
    <property type="entry name" value="P-loop containing nucleotide triphosphate hydrolases"/>
    <property type="match status" value="1"/>
</dbReference>
<dbReference type="PANTHER" id="PTHR32071:SF117">
    <property type="entry name" value="PTS-DEPENDENT DIHYDROXYACETONE KINASE OPERON REGULATORY PROTEIN-RELATED"/>
    <property type="match status" value="1"/>
</dbReference>
<gene>
    <name evidence="8" type="ordered locus">Gura_2671</name>
</gene>
<evidence type="ECO:0000313" key="8">
    <source>
        <dbReference type="EMBL" id="ABQ26845.1"/>
    </source>
</evidence>
<evidence type="ECO:0000256" key="5">
    <source>
        <dbReference type="ARBA" id="ARBA00023159"/>
    </source>
</evidence>
<feature type="domain" description="Sigma-54 factor interaction" evidence="7">
    <location>
        <begin position="416"/>
        <end position="645"/>
    </location>
</feature>
<evidence type="ECO:0000256" key="4">
    <source>
        <dbReference type="ARBA" id="ARBA00023125"/>
    </source>
</evidence>
<dbReference type="KEGG" id="gur:Gura_2671"/>
<dbReference type="Pfam" id="PF00158">
    <property type="entry name" value="Sigma54_activat"/>
    <property type="match status" value="1"/>
</dbReference>
<dbReference type="Proteomes" id="UP000006695">
    <property type="component" value="Chromosome"/>
</dbReference>
<sequence length="726" mass="81209">MQRSALRNKARSKPAAEKILLPIPKAKPRDTMQELLEMERLVSDSMSRIITVSADLVDREIAALLRQMLTTCGFDRCGLMMLTQDKTEVRASHACHGEGIAAVPETYTLRDLFPWTGENLLHGNIVSFSSLAELPPLAEADRRNYAALGVQSYLAIPIYAGGSVEFFIDAHHVRARHIWSKESISLLRLFGEVCANALGGGHDTRNEEVRLQFERFVSDLSVKFINVTADEVDREIIAALEQVREMFQFDGFGLISLSPDKGEAIVSHACYGEGIERSPEKIDISLRFPWTKERLLRGEMIHFNSREDVPEDAAVDRQSWQAMKVKANFSIPILVAGSVAYIIAAHDVRATRCLDEGLLLRLRLLGEIFANALFRCKSEAEFRNSCTEIQRLKEKLQLEAEYLQTEIICSHCNEQIIGQSAALDKVLRLVEQVASTDSTVLICGETGTGKELVARAIQELSLRRNKPIVKVNCASLPAALVESELFGREKGAYTGALTRQAGRFEVADGATIFLDEISEMSPELQAKLLRVLQEGQFERLGSTKTIHVDVRVIAATNRNLAEEVKKGTFREDLYYRLNVFQIVVPPLRERAEDIPLLAWAFVHEFNEKMGKKINRIAKSDMNALQNYHWPGNVRELRNVIEYGVIVSTGNGLHVRLPEGSGEEIARPLLMDEVERQHITGVLQRTGWRIKGENGAARILGMNPSTLYSRMQKLGIAVRNGQDGISP</sequence>
<name>A5G4X7_GEOUR</name>
<dbReference type="GO" id="GO:0005524">
    <property type="term" value="F:ATP binding"/>
    <property type="evidence" value="ECO:0007669"/>
    <property type="project" value="UniProtKB-KW"/>
</dbReference>
<dbReference type="PROSITE" id="PS00688">
    <property type="entry name" value="SIGMA54_INTERACT_3"/>
    <property type="match status" value="1"/>
</dbReference>
<dbReference type="InterPro" id="IPR027417">
    <property type="entry name" value="P-loop_NTPase"/>
</dbReference>
<dbReference type="GO" id="GO:0043565">
    <property type="term" value="F:sequence-specific DNA binding"/>
    <property type="evidence" value="ECO:0007669"/>
    <property type="project" value="InterPro"/>
</dbReference>
<dbReference type="RefSeq" id="WP_011939522.1">
    <property type="nucleotide sequence ID" value="NC_009483.1"/>
</dbReference>
<keyword evidence="5" id="KW-0010">Activator</keyword>
<protein>
    <submittedName>
        <fullName evidence="8">Transcriptional regulator, NifA subfamily, Fis Family</fullName>
    </submittedName>
</protein>
<proteinExistence type="predicted"/>
<dbReference type="InterPro" id="IPR003018">
    <property type="entry name" value="GAF"/>
</dbReference>
<dbReference type="Gene3D" id="3.30.450.40">
    <property type="match status" value="2"/>
</dbReference>
<dbReference type="InterPro" id="IPR058031">
    <property type="entry name" value="AAA_lid_NorR"/>
</dbReference>
<dbReference type="SUPFAM" id="SSF52540">
    <property type="entry name" value="P-loop containing nucleoside triphosphate hydrolases"/>
    <property type="match status" value="1"/>
</dbReference>
<dbReference type="InterPro" id="IPR029016">
    <property type="entry name" value="GAF-like_dom_sf"/>
</dbReference>
<dbReference type="InterPro" id="IPR002078">
    <property type="entry name" value="Sigma_54_int"/>
</dbReference>
<dbReference type="PROSITE" id="PS50045">
    <property type="entry name" value="SIGMA54_INTERACT_4"/>
    <property type="match status" value="1"/>
</dbReference>
<dbReference type="Gene3D" id="1.10.8.60">
    <property type="match status" value="1"/>
</dbReference>
<dbReference type="EMBL" id="CP000698">
    <property type="protein sequence ID" value="ABQ26845.1"/>
    <property type="molecule type" value="Genomic_DNA"/>
</dbReference>
<dbReference type="InterPro" id="IPR025662">
    <property type="entry name" value="Sigma_54_int_dom_ATP-bd_1"/>
</dbReference>
<dbReference type="InterPro" id="IPR002197">
    <property type="entry name" value="HTH_Fis"/>
</dbReference>
<dbReference type="PANTHER" id="PTHR32071">
    <property type="entry name" value="TRANSCRIPTIONAL REGULATORY PROTEIN"/>
    <property type="match status" value="1"/>
</dbReference>
<keyword evidence="6" id="KW-0804">Transcription</keyword>
<dbReference type="STRING" id="351605.Gura_2671"/>
<keyword evidence="4" id="KW-0238">DNA-binding</keyword>
<dbReference type="HOGENOM" id="CLU_000445_125_2_7"/>
<dbReference type="CDD" id="cd00009">
    <property type="entry name" value="AAA"/>
    <property type="match status" value="1"/>
</dbReference>
<evidence type="ECO:0000256" key="3">
    <source>
        <dbReference type="ARBA" id="ARBA00023015"/>
    </source>
</evidence>